<dbReference type="Gene3D" id="3.40.50.720">
    <property type="entry name" value="NAD(P)-binding Rossmann-like Domain"/>
    <property type="match status" value="1"/>
</dbReference>
<evidence type="ECO:0000256" key="1">
    <source>
        <dbReference type="ARBA" id="ARBA00006484"/>
    </source>
</evidence>
<sequence>MAAQQPKNLNGKTAIVTGSSRGIGAGIALDLAKRGANVVVNYTSTRGERAAAQLGKEIEECGAKVAIVQANIAIMEDLKKLIDAALAISVNGKVDILVHNAATGDDCYLEEMTEEFYEAQTDVNLKAPIFLTQLTLPHIARGGRIVLISSVSARMGMPQQTVYAATKAGLEGMCKVWATELGKKYDITVNCVSPGPVATDMWTECEPDVVAALQPSIDATPAAARVGEVSDIVPIVSFLCSEESRWVTGSTVSASGGMNFI</sequence>
<comment type="catalytic activity">
    <reaction evidence="5">
        <text>a (3R)-hydroxyacyl-[ACP] + NADP(+) = a 3-oxoacyl-[ACP] + NADPH + H(+)</text>
        <dbReference type="Rhea" id="RHEA:17397"/>
        <dbReference type="Rhea" id="RHEA-COMP:9916"/>
        <dbReference type="Rhea" id="RHEA-COMP:9945"/>
        <dbReference type="ChEBI" id="CHEBI:15378"/>
        <dbReference type="ChEBI" id="CHEBI:57783"/>
        <dbReference type="ChEBI" id="CHEBI:58349"/>
        <dbReference type="ChEBI" id="CHEBI:78776"/>
        <dbReference type="ChEBI" id="CHEBI:78827"/>
        <dbReference type="EC" id="1.1.1.100"/>
    </reaction>
</comment>
<keyword evidence="3" id="KW-0521">NADP</keyword>
<evidence type="ECO:0000313" key="7">
    <source>
        <dbReference type="EMBL" id="KUJ22080.1"/>
    </source>
</evidence>
<dbReference type="AlphaFoldDB" id="A0A194XPA6"/>
<dbReference type="KEGG" id="psco:LY89DRAFT_681409"/>
<organism evidence="7 8">
    <name type="scientific">Mollisia scopiformis</name>
    <name type="common">Conifer needle endophyte fungus</name>
    <name type="synonym">Phialocephala scopiformis</name>
    <dbReference type="NCBI Taxonomy" id="149040"/>
    <lineage>
        <taxon>Eukaryota</taxon>
        <taxon>Fungi</taxon>
        <taxon>Dikarya</taxon>
        <taxon>Ascomycota</taxon>
        <taxon>Pezizomycotina</taxon>
        <taxon>Leotiomycetes</taxon>
        <taxon>Helotiales</taxon>
        <taxon>Mollisiaceae</taxon>
        <taxon>Mollisia</taxon>
    </lineage>
</organism>
<dbReference type="EC" id="1.1.1.100" evidence="2"/>
<evidence type="ECO:0000256" key="3">
    <source>
        <dbReference type="ARBA" id="ARBA00022857"/>
    </source>
</evidence>
<evidence type="ECO:0000256" key="4">
    <source>
        <dbReference type="ARBA" id="ARBA00023002"/>
    </source>
</evidence>
<accession>A0A194XPA6</accession>
<dbReference type="RefSeq" id="XP_018076435.1">
    <property type="nucleotide sequence ID" value="XM_018214289.1"/>
</dbReference>
<dbReference type="Pfam" id="PF13561">
    <property type="entry name" value="adh_short_C2"/>
    <property type="match status" value="1"/>
</dbReference>
<dbReference type="InParanoid" id="A0A194XPA6"/>
<dbReference type="InterPro" id="IPR020904">
    <property type="entry name" value="Sc_DH/Rdtase_CS"/>
</dbReference>
<gene>
    <name evidence="7" type="ORF">LY89DRAFT_681409</name>
</gene>
<dbReference type="EMBL" id="KQ947407">
    <property type="protein sequence ID" value="KUJ22080.1"/>
    <property type="molecule type" value="Genomic_DNA"/>
</dbReference>
<dbReference type="GO" id="GO:0004316">
    <property type="term" value="F:3-oxoacyl-[acyl-carrier-protein] reductase (NADPH) activity"/>
    <property type="evidence" value="ECO:0007669"/>
    <property type="project" value="UniProtKB-EC"/>
</dbReference>
<dbReference type="SMART" id="SM00822">
    <property type="entry name" value="PKS_KR"/>
    <property type="match status" value="1"/>
</dbReference>
<protein>
    <recommendedName>
        <fullName evidence="2">3-oxoacyl-[acyl-carrier-protein] reductase</fullName>
        <ecNumber evidence="2">1.1.1.100</ecNumber>
    </recommendedName>
</protein>
<name>A0A194XPA6_MOLSC</name>
<dbReference type="OrthoDB" id="47007at2759"/>
<evidence type="ECO:0000313" key="8">
    <source>
        <dbReference type="Proteomes" id="UP000070700"/>
    </source>
</evidence>
<dbReference type="SUPFAM" id="SSF51735">
    <property type="entry name" value="NAD(P)-binding Rossmann-fold domains"/>
    <property type="match status" value="1"/>
</dbReference>
<dbReference type="Proteomes" id="UP000070700">
    <property type="component" value="Unassembled WGS sequence"/>
</dbReference>
<evidence type="ECO:0000256" key="5">
    <source>
        <dbReference type="ARBA" id="ARBA00048508"/>
    </source>
</evidence>
<proteinExistence type="inferred from homology"/>
<keyword evidence="4" id="KW-0560">Oxidoreductase</keyword>
<dbReference type="GeneID" id="28824015"/>
<reference evidence="7 8" key="1">
    <citation type="submission" date="2015-10" db="EMBL/GenBank/DDBJ databases">
        <title>Full genome of DAOMC 229536 Phialocephala scopiformis, a fungal endophyte of spruce producing the potent anti-insectan compound rugulosin.</title>
        <authorList>
            <consortium name="DOE Joint Genome Institute"/>
            <person name="Walker A.K."/>
            <person name="Frasz S.L."/>
            <person name="Seifert K.A."/>
            <person name="Miller J.D."/>
            <person name="Mondo S.J."/>
            <person name="Labutti K."/>
            <person name="Lipzen A."/>
            <person name="Dockter R."/>
            <person name="Kennedy M."/>
            <person name="Grigoriev I.V."/>
            <person name="Spatafora J.W."/>
        </authorList>
    </citation>
    <scope>NUCLEOTIDE SEQUENCE [LARGE SCALE GENOMIC DNA]</scope>
    <source>
        <strain evidence="7 8">CBS 120377</strain>
    </source>
</reference>
<comment type="similarity">
    <text evidence="1">Belongs to the short-chain dehydrogenases/reductases (SDR) family.</text>
</comment>
<dbReference type="GO" id="GO:0032787">
    <property type="term" value="P:monocarboxylic acid metabolic process"/>
    <property type="evidence" value="ECO:0007669"/>
    <property type="project" value="UniProtKB-ARBA"/>
</dbReference>
<dbReference type="FunFam" id="3.40.50.720:FF:000374">
    <property type="entry name" value="3-oxoacyl-(Acyl-carrier-protein) reductase"/>
    <property type="match status" value="1"/>
</dbReference>
<keyword evidence="8" id="KW-1185">Reference proteome</keyword>
<dbReference type="PRINTS" id="PR00081">
    <property type="entry name" value="GDHRDH"/>
</dbReference>
<dbReference type="InterPro" id="IPR002347">
    <property type="entry name" value="SDR_fam"/>
</dbReference>
<feature type="domain" description="Ketoreductase" evidence="6">
    <location>
        <begin position="12"/>
        <end position="190"/>
    </location>
</feature>
<dbReference type="InterPro" id="IPR057326">
    <property type="entry name" value="KR_dom"/>
</dbReference>
<evidence type="ECO:0000259" key="6">
    <source>
        <dbReference type="SMART" id="SM00822"/>
    </source>
</evidence>
<dbReference type="PANTHER" id="PTHR42879">
    <property type="entry name" value="3-OXOACYL-(ACYL-CARRIER-PROTEIN) REDUCTASE"/>
    <property type="match status" value="1"/>
</dbReference>
<evidence type="ECO:0000256" key="2">
    <source>
        <dbReference type="ARBA" id="ARBA00012948"/>
    </source>
</evidence>
<dbReference type="PRINTS" id="PR00080">
    <property type="entry name" value="SDRFAMILY"/>
</dbReference>
<dbReference type="PROSITE" id="PS00061">
    <property type="entry name" value="ADH_SHORT"/>
    <property type="match status" value="1"/>
</dbReference>
<dbReference type="InterPro" id="IPR050259">
    <property type="entry name" value="SDR"/>
</dbReference>
<dbReference type="InterPro" id="IPR036291">
    <property type="entry name" value="NAD(P)-bd_dom_sf"/>
</dbReference>